<reference evidence="1" key="1">
    <citation type="submission" date="2021-05" db="EMBL/GenBank/DDBJ databases">
        <authorList>
            <person name="Pan Q."/>
            <person name="Jouanno E."/>
            <person name="Zahm M."/>
            <person name="Klopp C."/>
            <person name="Cabau C."/>
            <person name="Louis A."/>
            <person name="Berthelot C."/>
            <person name="Parey E."/>
            <person name="Roest Crollius H."/>
            <person name="Montfort J."/>
            <person name="Robinson-Rechavi M."/>
            <person name="Bouchez O."/>
            <person name="Lampietro C."/>
            <person name="Lopez Roques C."/>
            <person name="Donnadieu C."/>
            <person name="Postlethwait J."/>
            <person name="Bobe J."/>
            <person name="Dillon D."/>
            <person name="Chandos A."/>
            <person name="von Hippel F."/>
            <person name="Guiguen Y."/>
        </authorList>
    </citation>
    <scope>NUCLEOTIDE SEQUENCE</scope>
    <source>
        <strain evidence="1">YG-Jan2019</strain>
    </source>
</reference>
<gene>
    <name evidence="1" type="ORF">DPEC_G00326550</name>
</gene>
<organism evidence="1 2">
    <name type="scientific">Dallia pectoralis</name>
    <name type="common">Alaska blackfish</name>
    <dbReference type="NCBI Taxonomy" id="75939"/>
    <lineage>
        <taxon>Eukaryota</taxon>
        <taxon>Metazoa</taxon>
        <taxon>Chordata</taxon>
        <taxon>Craniata</taxon>
        <taxon>Vertebrata</taxon>
        <taxon>Euteleostomi</taxon>
        <taxon>Actinopterygii</taxon>
        <taxon>Neopterygii</taxon>
        <taxon>Teleostei</taxon>
        <taxon>Protacanthopterygii</taxon>
        <taxon>Esociformes</taxon>
        <taxon>Umbridae</taxon>
        <taxon>Dallia</taxon>
    </lineage>
</organism>
<accession>A0ACC2F7V5</accession>
<protein>
    <submittedName>
        <fullName evidence="1">Uncharacterized protein</fullName>
    </submittedName>
</protein>
<name>A0ACC2F7V5_DALPE</name>
<comment type="caution">
    <text evidence="1">The sequence shown here is derived from an EMBL/GenBank/DDBJ whole genome shotgun (WGS) entry which is preliminary data.</text>
</comment>
<evidence type="ECO:0000313" key="2">
    <source>
        <dbReference type="Proteomes" id="UP001157502"/>
    </source>
</evidence>
<sequence length="542" mass="61739">MKQRQDDGENGKAVGVTGVSGRNGDMAGLCRSPSLQSNEILALYGPETGPYGSGEVCRVHEFDDADSEDGFDVMQRSLSLEEGYGMGKEWRSGLQRVYFSNQEYYQKLEDLKRTHLRNMADLEKMYIRGRSKVGTDDVVDKYLKRELRDKQDPRPSVTSTGSGPLPDELLESVHSEEGEEFNLHDEASSGVSDQSESGVSREEEDHHYELVLDPSEDDRPRSRSWKEKPLTNNLRSRSQVHIELQMRSYFPERGSVDRSLGKTGCPVTFPKCCGVQGPNNVRAGATVPKPFKMTLREEEKKRSKVRTRSDVELENSLLRRELNELRECGVKFRASPAPAHARLPLDDAIGRRPRRQLGNQGGNQVNPRSYMHVGGNERRAVSCSPPRPFSFLERERRKRERRIEEEMGNQAAGEEKRVFKARPVPRSVYCSNSTTCRPRRASQKMIRETLCHPCSTPHPGNERGDTKGGEDHSRGEEERVDTRQAPYHNNSYWRPEVKGRTHPSIKTGKAGPRKQLELQIEMESETRRRWSYIDPLLTRAKT</sequence>
<dbReference type="Proteomes" id="UP001157502">
    <property type="component" value="Chromosome 32"/>
</dbReference>
<dbReference type="EMBL" id="CM055759">
    <property type="protein sequence ID" value="KAJ7987445.1"/>
    <property type="molecule type" value="Genomic_DNA"/>
</dbReference>
<keyword evidence="2" id="KW-1185">Reference proteome</keyword>
<proteinExistence type="predicted"/>
<evidence type="ECO:0000313" key="1">
    <source>
        <dbReference type="EMBL" id="KAJ7987445.1"/>
    </source>
</evidence>